<gene>
    <name evidence="1" type="ORF">ACA1_100060</name>
</gene>
<dbReference type="AlphaFoldDB" id="L8GLW4"/>
<dbReference type="InterPro" id="IPR015943">
    <property type="entry name" value="WD40/YVTN_repeat-like_dom_sf"/>
</dbReference>
<evidence type="ECO:0000313" key="1">
    <source>
        <dbReference type="EMBL" id="ELR13191.1"/>
    </source>
</evidence>
<proteinExistence type="predicted"/>
<dbReference type="Pfam" id="PF00400">
    <property type="entry name" value="WD40"/>
    <property type="match status" value="2"/>
</dbReference>
<dbReference type="Proteomes" id="UP000011083">
    <property type="component" value="Unassembled WGS sequence"/>
</dbReference>
<dbReference type="KEGG" id="acan:ACA1_100060"/>
<evidence type="ECO:0000313" key="2">
    <source>
        <dbReference type="Proteomes" id="UP000011083"/>
    </source>
</evidence>
<dbReference type="SMART" id="SM00320">
    <property type="entry name" value="WD40"/>
    <property type="match status" value="6"/>
</dbReference>
<dbReference type="OMA" id="CWHLNGD"/>
<dbReference type="OrthoDB" id="308690at2759"/>
<keyword evidence="2" id="KW-1185">Reference proteome</keyword>
<organism evidence="1 2">
    <name type="scientific">Acanthamoeba castellanii (strain ATCC 30010 / Neff)</name>
    <dbReference type="NCBI Taxonomy" id="1257118"/>
    <lineage>
        <taxon>Eukaryota</taxon>
        <taxon>Amoebozoa</taxon>
        <taxon>Discosea</taxon>
        <taxon>Longamoebia</taxon>
        <taxon>Centramoebida</taxon>
        <taxon>Acanthamoebidae</taxon>
        <taxon>Acanthamoeba</taxon>
    </lineage>
</organism>
<dbReference type="RefSeq" id="XP_004335204.1">
    <property type="nucleotide sequence ID" value="XM_004335156.1"/>
</dbReference>
<name>L8GLW4_ACACF</name>
<dbReference type="SUPFAM" id="SSF50998">
    <property type="entry name" value="Quinoprotein alcohol dehydrogenase-like"/>
    <property type="match status" value="1"/>
</dbReference>
<dbReference type="VEuPathDB" id="AmoebaDB:ACA1_100060"/>
<dbReference type="PANTHER" id="PTHR16220:SF0">
    <property type="entry name" value="WD REPEAT-CONTAINING PROTEIN WRAP73"/>
    <property type="match status" value="1"/>
</dbReference>
<dbReference type="GO" id="GO:0005815">
    <property type="term" value="C:microtubule organizing center"/>
    <property type="evidence" value="ECO:0007669"/>
    <property type="project" value="TreeGrafter"/>
</dbReference>
<dbReference type="InterPro" id="IPR052778">
    <property type="entry name" value="Centrosome-WD_assoc"/>
</dbReference>
<reference evidence="1 2" key="1">
    <citation type="journal article" date="2013" name="Genome Biol.">
        <title>Genome of Acanthamoeba castellanii highlights extensive lateral gene transfer and early evolution of tyrosine kinase signaling.</title>
        <authorList>
            <person name="Clarke M."/>
            <person name="Lohan A.J."/>
            <person name="Liu B."/>
            <person name="Lagkouvardos I."/>
            <person name="Roy S."/>
            <person name="Zafar N."/>
            <person name="Bertelli C."/>
            <person name="Schilde C."/>
            <person name="Kianianmomeni A."/>
            <person name="Burglin T.R."/>
            <person name="Frech C."/>
            <person name="Turcotte B."/>
            <person name="Kopec K.O."/>
            <person name="Synnott J.M."/>
            <person name="Choo C."/>
            <person name="Paponov I."/>
            <person name="Finkler A."/>
            <person name="Soon Heng Tan C."/>
            <person name="Hutchins A.P."/>
            <person name="Weinmeier T."/>
            <person name="Rattei T."/>
            <person name="Chu J.S."/>
            <person name="Gimenez G."/>
            <person name="Irimia M."/>
            <person name="Rigden D.J."/>
            <person name="Fitzpatrick D.A."/>
            <person name="Lorenzo-Morales J."/>
            <person name="Bateman A."/>
            <person name="Chiu C.H."/>
            <person name="Tang P."/>
            <person name="Hegemann P."/>
            <person name="Fromm H."/>
            <person name="Raoult D."/>
            <person name="Greub G."/>
            <person name="Miranda-Saavedra D."/>
            <person name="Chen N."/>
            <person name="Nash P."/>
            <person name="Ginger M.L."/>
            <person name="Horn M."/>
            <person name="Schaap P."/>
            <person name="Caler L."/>
            <person name="Loftus B."/>
        </authorList>
    </citation>
    <scope>NUCLEOTIDE SEQUENCE [LARGE SCALE GENOMIC DNA]</scope>
    <source>
        <strain evidence="1 2">Neff</strain>
    </source>
</reference>
<protein>
    <submittedName>
        <fullName evidence="1">WDrepeat protein</fullName>
    </submittedName>
</protein>
<dbReference type="STRING" id="1257118.L8GLW4"/>
<dbReference type="Gene3D" id="2.130.10.10">
    <property type="entry name" value="YVTN repeat-like/Quinoprotein amine dehydrogenase"/>
    <property type="match status" value="3"/>
</dbReference>
<dbReference type="PANTHER" id="PTHR16220">
    <property type="entry name" value="WD REPEAT PROTEIN 8-RELATED"/>
    <property type="match status" value="1"/>
</dbReference>
<dbReference type="InterPro" id="IPR011047">
    <property type="entry name" value="Quinoprotein_ADH-like_sf"/>
</dbReference>
<dbReference type="InterPro" id="IPR001680">
    <property type="entry name" value="WD40_rpt"/>
</dbReference>
<dbReference type="GO" id="GO:1990811">
    <property type="term" value="C:MWP complex"/>
    <property type="evidence" value="ECO:0007669"/>
    <property type="project" value="TreeGrafter"/>
</dbReference>
<dbReference type="GeneID" id="14913763"/>
<sequence>MDLEFSKCFAHTSALDCRWSPSGRYLASASKYQLIVRDENLEILHIFACQEIVEELHWSPDSQSLLCLSLSKNVVEVFSLLDTEWRAAIDEESLLPGVTAVRWAPDSKHLIIVSDFQLFVAVWSLATGSVVQHVKHPKYSWSSVLDTPEREGKEVDGRRQEDDDTGIRGLHFSHRGRYMAVAQREGCKDYIAIYDCAKQWMLAKRIAVETQDLGDFAWSADDRSLCVWEASHMPYKVMFYPLSASSTTTTAAAPQKKSFSAYKDQLSIKTVAWSPDTQYIAVGSYDQTVRLINSRTWKVEMECKHTPAATRSKETLKAHPPVTLQTVFREIDRPWADGRGSEDEEPRPEAEGVRSTIYGVNDDPVEFKSVRVDPLKANPELGIGMLSWSHDNSVPNMLWVWDAVKMSLVALLVQRHPIKSARWHPTQTRLALCTASRVVYLWSPSACLSCDLPKDTKLHVRDIVWNPSGGSLLLVDRKAFSACYFPASA</sequence>
<accession>L8GLW4</accession>
<dbReference type="EMBL" id="KB008097">
    <property type="protein sequence ID" value="ELR13191.1"/>
    <property type="molecule type" value="Genomic_DNA"/>
</dbReference>